<feature type="region of interest" description="Disordered" evidence="2">
    <location>
        <begin position="1"/>
        <end position="42"/>
    </location>
</feature>
<keyword evidence="4" id="KW-1185">Reference proteome</keyword>
<gene>
    <name evidence="5" type="primary">LOC105900443</name>
</gene>
<evidence type="ECO:0000313" key="4">
    <source>
        <dbReference type="Proteomes" id="UP000515152"/>
    </source>
</evidence>
<reference evidence="5" key="1">
    <citation type="submission" date="2025-08" db="UniProtKB">
        <authorList>
            <consortium name="RefSeq"/>
        </authorList>
    </citation>
    <scope>IDENTIFICATION</scope>
</reference>
<accession>A0A6P8FZT7</accession>
<dbReference type="InterPro" id="IPR026523">
    <property type="entry name" value="PNMA"/>
</dbReference>
<dbReference type="InterPro" id="IPR001878">
    <property type="entry name" value="Znf_CCHC"/>
</dbReference>
<dbReference type="PANTHER" id="PTHR23095:SF17">
    <property type="entry name" value="PARANEOPLASTIC ANTIGEN MA1"/>
    <property type="match status" value="1"/>
</dbReference>
<feature type="compositionally biased region" description="Low complexity" evidence="2">
    <location>
        <begin position="13"/>
        <end position="28"/>
    </location>
</feature>
<dbReference type="OrthoDB" id="10065209at2759"/>
<dbReference type="Pfam" id="PF14893">
    <property type="entry name" value="PNMA"/>
    <property type="match status" value="1"/>
</dbReference>
<dbReference type="KEGG" id="char:105900443"/>
<sequence length="331" mass="38075">MSDLEDNDRGSEAQQLQQLRQQVAQLQAENNRLSGAQGVEDAGPLPVRREQALYLPRERRCPKFSGSRTAGTLSIEEWTEEAQSCIRSRYMSDLEKAMFLYDHLEGEARSEIKYRPVTVRENPTEMISVLKEVYGCSKSYVYWQQRFFDRKQKETESLFEFSHALMDLMAKVKQSKQDSIANADMVLRDQFCENVRDPMLRRELKRKVRAHEGSSLLDVRQEATRWVEEGQTSRERTSSAPGRRSEASYTSQCDATAAQPSEMAELKEIVLKQQAQLDMLVQHLGQPTSKSRAPQPYREGRFKRALDGQPICIRCEQPGHIARYCQSAPPF</sequence>
<evidence type="ECO:0000256" key="1">
    <source>
        <dbReference type="PROSITE-ProRule" id="PRU00047"/>
    </source>
</evidence>
<keyword evidence="1" id="KW-0862">Zinc</keyword>
<dbReference type="GO" id="GO:0008270">
    <property type="term" value="F:zinc ion binding"/>
    <property type="evidence" value="ECO:0007669"/>
    <property type="project" value="UniProtKB-KW"/>
</dbReference>
<name>A0A6P8FZT7_CLUHA</name>
<dbReference type="PROSITE" id="PS50158">
    <property type="entry name" value="ZF_CCHC"/>
    <property type="match status" value="1"/>
</dbReference>
<evidence type="ECO:0000313" key="5">
    <source>
        <dbReference type="RefSeq" id="XP_031428860.2"/>
    </source>
</evidence>
<keyword evidence="1" id="KW-0479">Metal-binding</keyword>
<keyword evidence="1" id="KW-0863">Zinc-finger</keyword>
<dbReference type="PANTHER" id="PTHR23095">
    <property type="entry name" value="PARANEOPLASTIC ANTIGEN"/>
    <property type="match status" value="1"/>
</dbReference>
<protein>
    <submittedName>
        <fullName evidence="5">Uncharacterized protein LOC105900443</fullName>
    </submittedName>
</protein>
<dbReference type="InterPro" id="IPR048270">
    <property type="entry name" value="PNMA_C"/>
</dbReference>
<dbReference type="RefSeq" id="XP_031428860.2">
    <property type="nucleotide sequence ID" value="XM_031573000.2"/>
</dbReference>
<dbReference type="Proteomes" id="UP000515152">
    <property type="component" value="Unplaced"/>
</dbReference>
<evidence type="ECO:0000256" key="2">
    <source>
        <dbReference type="SAM" id="MobiDB-lite"/>
    </source>
</evidence>
<dbReference type="GO" id="GO:0003676">
    <property type="term" value="F:nucleic acid binding"/>
    <property type="evidence" value="ECO:0007669"/>
    <property type="project" value="InterPro"/>
</dbReference>
<feature type="region of interest" description="Disordered" evidence="2">
    <location>
        <begin position="227"/>
        <end position="252"/>
    </location>
</feature>
<organism evidence="4 5">
    <name type="scientific">Clupea harengus</name>
    <name type="common">Atlantic herring</name>
    <dbReference type="NCBI Taxonomy" id="7950"/>
    <lineage>
        <taxon>Eukaryota</taxon>
        <taxon>Metazoa</taxon>
        <taxon>Chordata</taxon>
        <taxon>Craniata</taxon>
        <taxon>Vertebrata</taxon>
        <taxon>Euteleostomi</taxon>
        <taxon>Actinopterygii</taxon>
        <taxon>Neopterygii</taxon>
        <taxon>Teleostei</taxon>
        <taxon>Clupei</taxon>
        <taxon>Clupeiformes</taxon>
        <taxon>Clupeoidei</taxon>
        <taxon>Clupeidae</taxon>
        <taxon>Clupea</taxon>
    </lineage>
</organism>
<proteinExistence type="predicted"/>
<feature type="domain" description="CCHC-type" evidence="3">
    <location>
        <begin position="312"/>
        <end position="327"/>
    </location>
</feature>
<evidence type="ECO:0000259" key="3">
    <source>
        <dbReference type="PROSITE" id="PS50158"/>
    </source>
</evidence>
<feature type="compositionally biased region" description="Basic and acidic residues" evidence="2">
    <location>
        <begin position="227"/>
        <end position="237"/>
    </location>
</feature>
<dbReference type="GeneID" id="105900443"/>
<dbReference type="AlphaFoldDB" id="A0A6P8FZT7"/>